<organism evidence="1 2">
    <name type="scientific">Tanacetum coccineum</name>
    <dbReference type="NCBI Taxonomy" id="301880"/>
    <lineage>
        <taxon>Eukaryota</taxon>
        <taxon>Viridiplantae</taxon>
        <taxon>Streptophyta</taxon>
        <taxon>Embryophyta</taxon>
        <taxon>Tracheophyta</taxon>
        <taxon>Spermatophyta</taxon>
        <taxon>Magnoliopsida</taxon>
        <taxon>eudicotyledons</taxon>
        <taxon>Gunneridae</taxon>
        <taxon>Pentapetalae</taxon>
        <taxon>asterids</taxon>
        <taxon>campanulids</taxon>
        <taxon>Asterales</taxon>
        <taxon>Asteraceae</taxon>
        <taxon>Asteroideae</taxon>
        <taxon>Anthemideae</taxon>
        <taxon>Anthemidinae</taxon>
        <taxon>Tanacetum</taxon>
    </lineage>
</organism>
<evidence type="ECO:0000313" key="2">
    <source>
        <dbReference type="Proteomes" id="UP001151760"/>
    </source>
</evidence>
<sequence length="110" mass="12226">MAIQSGFFIGPPRLHKVLTICKPSFESKISRLFMEEKSFDLPTQSYRGRVPQQLIFKTIAGDVEIWLIVFGLPLRTETNDEAPLAEGLETDLTVGLGATFGREELIGGRS</sequence>
<protein>
    <submittedName>
        <fullName evidence="1">Uncharacterized protein</fullName>
    </submittedName>
</protein>
<reference evidence="1" key="2">
    <citation type="submission" date="2022-01" db="EMBL/GenBank/DDBJ databases">
        <authorList>
            <person name="Yamashiro T."/>
            <person name="Shiraishi A."/>
            <person name="Satake H."/>
            <person name="Nakayama K."/>
        </authorList>
    </citation>
    <scope>NUCLEOTIDE SEQUENCE</scope>
</reference>
<name>A0ABQ5H9I8_9ASTR</name>
<dbReference type="EMBL" id="BQNB010019367">
    <property type="protein sequence ID" value="GJT84531.1"/>
    <property type="molecule type" value="Genomic_DNA"/>
</dbReference>
<reference evidence="1" key="1">
    <citation type="journal article" date="2022" name="Int. J. Mol. Sci.">
        <title>Draft Genome of Tanacetum Coccineum: Genomic Comparison of Closely Related Tanacetum-Family Plants.</title>
        <authorList>
            <person name="Yamashiro T."/>
            <person name="Shiraishi A."/>
            <person name="Nakayama K."/>
            <person name="Satake H."/>
        </authorList>
    </citation>
    <scope>NUCLEOTIDE SEQUENCE</scope>
</reference>
<proteinExistence type="predicted"/>
<comment type="caution">
    <text evidence="1">The sequence shown here is derived from an EMBL/GenBank/DDBJ whole genome shotgun (WGS) entry which is preliminary data.</text>
</comment>
<accession>A0ABQ5H9I8</accession>
<gene>
    <name evidence="1" type="ORF">Tco_1066248</name>
</gene>
<evidence type="ECO:0000313" key="1">
    <source>
        <dbReference type="EMBL" id="GJT84531.1"/>
    </source>
</evidence>
<dbReference type="Proteomes" id="UP001151760">
    <property type="component" value="Unassembled WGS sequence"/>
</dbReference>
<keyword evidence="2" id="KW-1185">Reference proteome</keyword>